<keyword evidence="5" id="KW-0469">Meiosis</keyword>
<evidence type="ECO:0000256" key="6">
    <source>
        <dbReference type="SAM" id="MobiDB-lite"/>
    </source>
</evidence>
<reference evidence="9" key="1">
    <citation type="submission" date="2025-08" db="UniProtKB">
        <authorList>
            <consortium name="RefSeq"/>
        </authorList>
    </citation>
    <scope>IDENTIFICATION</scope>
    <source>
        <tissue evidence="9">Muscle</tissue>
    </source>
</reference>
<dbReference type="InterPro" id="IPR051294">
    <property type="entry name" value="HORMA_MeioticProgression"/>
</dbReference>
<dbReference type="PANTHER" id="PTHR48225:SF7">
    <property type="entry name" value="MEIOSIS-SPECIFIC PROTEIN HOP1"/>
    <property type="match status" value="1"/>
</dbReference>
<evidence type="ECO:0000256" key="3">
    <source>
        <dbReference type="ARBA" id="ARBA00022454"/>
    </source>
</evidence>
<organism evidence="8 9">
    <name type="scientific">Limulus polyphemus</name>
    <name type="common">Atlantic horseshoe crab</name>
    <dbReference type="NCBI Taxonomy" id="6850"/>
    <lineage>
        <taxon>Eukaryota</taxon>
        <taxon>Metazoa</taxon>
        <taxon>Ecdysozoa</taxon>
        <taxon>Arthropoda</taxon>
        <taxon>Chelicerata</taxon>
        <taxon>Merostomata</taxon>
        <taxon>Xiphosura</taxon>
        <taxon>Limulidae</taxon>
        <taxon>Limulus</taxon>
    </lineage>
</organism>
<feature type="compositionally biased region" description="Polar residues" evidence="6">
    <location>
        <begin position="475"/>
        <end position="484"/>
    </location>
</feature>
<comment type="subcellular location">
    <subcellularLocation>
        <location evidence="2">Chromosome</location>
    </subcellularLocation>
    <subcellularLocation>
        <location evidence="1">Nucleus</location>
    </subcellularLocation>
</comment>
<gene>
    <name evidence="9" type="primary">LOC106459292</name>
</gene>
<dbReference type="InterPro" id="IPR011011">
    <property type="entry name" value="Znf_FYVE_PHD"/>
</dbReference>
<feature type="region of interest" description="Disordered" evidence="6">
    <location>
        <begin position="462"/>
        <end position="484"/>
    </location>
</feature>
<dbReference type="PANTHER" id="PTHR48225">
    <property type="entry name" value="HORMA DOMAIN-CONTAINING PROTEIN 1"/>
    <property type="match status" value="1"/>
</dbReference>
<dbReference type="InterPro" id="IPR036570">
    <property type="entry name" value="HORMA_dom_sf"/>
</dbReference>
<sequence length="554" mass="62771">MACISQMLRPKEKTSSWNATFPKEQVTEVQSNLFIKKLLAISVSNIMYLRAILPEYEFGNRVLEDLRLKILSEGKDCPGASQVIKWIRGCFDALDKKYLRRLMIGDVIEAYTFKFGYNKTDTTMTCNGEEIATLSSNTSKLTRKATLSLLRTIVILTQGLDPLPDNAYLTMKVLYYDDITPPDYQPPGFINCDTDCFFFKNTPICVKVGDVSTPFHTLELRIKTDRKKFEEPESHTVEKEILQASDLNIEKPDNDCETLLDTTGAVGISSVITSLEEGRKPQQDIPQCDTVPFKSPTKPEESHGAMCSVMGTKEQLVNCPCSLQKVDPIMLTCAECNALQHGMCYGIMKEENIPVWHICEECASKKNERNQLTDHYLSSLPVVEKQALCIWRRTLVLCSELTNVQAAYLKEQLHIDKNVVACILKRLEKEGYIVSGKGHNRYKKTVKKKLIISEAFPKYLRPTKQPLSMEDPESEISNGQDKNNCQIESLTDETEQLSLLNSKTSSNPLTKDTRKRFLEEKSMFEVSDSQDTVSESTNRKKRRKSSISKMGLPV</sequence>
<feature type="domain" description="HORMA" evidence="7">
    <location>
        <begin position="29"/>
        <end position="222"/>
    </location>
</feature>
<dbReference type="Proteomes" id="UP000694941">
    <property type="component" value="Unplaced"/>
</dbReference>
<dbReference type="SUPFAM" id="SSF56019">
    <property type="entry name" value="The spindle assembly checkpoint protein mad2"/>
    <property type="match status" value="1"/>
</dbReference>
<dbReference type="Gene3D" id="3.30.900.10">
    <property type="entry name" value="HORMA domain"/>
    <property type="match status" value="1"/>
</dbReference>
<protein>
    <submittedName>
        <fullName evidence="9">HORMA domain-containing protein 1-like</fullName>
    </submittedName>
</protein>
<dbReference type="PROSITE" id="PS50815">
    <property type="entry name" value="HORMA"/>
    <property type="match status" value="1"/>
</dbReference>
<keyword evidence="8" id="KW-1185">Reference proteome</keyword>
<feature type="region of interest" description="Disordered" evidence="6">
    <location>
        <begin position="276"/>
        <end position="299"/>
    </location>
</feature>
<evidence type="ECO:0000256" key="1">
    <source>
        <dbReference type="ARBA" id="ARBA00004123"/>
    </source>
</evidence>
<evidence type="ECO:0000313" key="9">
    <source>
        <dbReference type="RefSeq" id="XP_013774357.2"/>
    </source>
</evidence>
<dbReference type="RefSeq" id="XP_013774357.2">
    <property type="nucleotide sequence ID" value="XM_013918903.2"/>
</dbReference>
<evidence type="ECO:0000313" key="8">
    <source>
        <dbReference type="Proteomes" id="UP000694941"/>
    </source>
</evidence>
<evidence type="ECO:0000256" key="2">
    <source>
        <dbReference type="ARBA" id="ARBA00004286"/>
    </source>
</evidence>
<dbReference type="SUPFAM" id="SSF57903">
    <property type="entry name" value="FYVE/PHD zinc finger"/>
    <property type="match status" value="1"/>
</dbReference>
<dbReference type="InterPro" id="IPR013083">
    <property type="entry name" value="Znf_RING/FYVE/PHD"/>
</dbReference>
<feature type="region of interest" description="Disordered" evidence="6">
    <location>
        <begin position="524"/>
        <end position="554"/>
    </location>
</feature>
<keyword evidence="3" id="KW-0158">Chromosome</keyword>
<dbReference type="Gene3D" id="3.30.40.10">
    <property type="entry name" value="Zinc/RING finger domain, C3HC4 (zinc finger)"/>
    <property type="match status" value="1"/>
</dbReference>
<name>A0ABM1B400_LIMPO</name>
<dbReference type="InterPro" id="IPR003511">
    <property type="entry name" value="HORMA_dom"/>
</dbReference>
<evidence type="ECO:0000259" key="7">
    <source>
        <dbReference type="PROSITE" id="PS50815"/>
    </source>
</evidence>
<feature type="compositionally biased region" description="Polar residues" evidence="6">
    <location>
        <begin position="527"/>
        <end position="536"/>
    </location>
</feature>
<proteinExistence type="predicted"/>
<evidence type="ECO:0000256" key="5">
    <source>
        <dbReference type="ARBA" id="ARBA00023254"/>
    </source>
</evidence>
<dbReference type="GeneID" id="106459292"/>
<keyword evidence="4" id="KW-0539">Nucleus</keyword>
<evidence type="ECO:0000256" key="4">
    <source>
        <dbReference type="ARBA" id="ARBA00023242"/>
    </source>
</evidence>
<accession>A0ABM1B400</accession>
<dbReference type="Pfam" id="PF02301">
    <property type="entry name" value="HORMA"/>
    <property type="match status" value="1"/>
</dbReference>